<evidence type="ECO:0000313" key="1">
    <source>
        <dbReference type="EMBL" id="MBQ0958816.1"/>
    </source>
</evidence>
<gene>
    <name evidence="1" type="ORF">KAK06_07580</name>
</gene>
<name>A0A940YM07_9BURK</name>
<dbReference type="RefSeq" id="WP_210801334.1">
    <property type="nucleotide sequence ID" value="NZ_JAGQDE010000005.1"/>
</dbReference>
<protein>
    <submittedName>
        <fullName evidence="1">MSHA biogenesis protein MshP</fullName>
    </submittedName>
</protein>
<organism evidence="1 2">
    <name type="scientific">Ideonella aquatica</name>
    <dbReference type="NCBI Taxonomy" id="2824119"/>
    <lineage>
        <taxon>Bacteria</taxon>
        <taxon>Pseudomonadati</taxon>
        <taxon>Pseudomonadota</taxon>
        <taxon>Betaproteobacteria</taxon>
        <taxon>Burkholderiales</taxon>
        <taxon>Sphaerotilaceae</taxon>
        <taxon>Ideonella</taxon>
    </lineage>
</organism>
<dbReference type="EMBL" id="JAGQDE010000005">
    <property type="protein sequence ID" value="MBQ0958816.1"/>
    <property type="molecule type" value="Genomic_DNA"/>
</dbReference>
<sequence>MRLRRSPQSVQHGFGAIAAVVVLVLLAALAAAVVRLGSAQQLSSAQGVSVARANVAASAGLEWGAWQALKGSWTACSNASQTLDLSADAGVWVTVRCNATAYNEGESAPGAVHVVRSITITATACNSAAGCPDDSRAVGPGYVERVRQAVLVD</sequence>
<dbReference type="AlphaFoldDB" id="A0A940YM07"/>
<dbReference type="Proteomes" id="UP000678374">
    <property type="component" value="Unassembled WGS sequence"/>
</dbReference>
<proteinExistence type="predicted"/>
<keyword evidence="2" id="KW-1185">Reference proteome</keyword>
<accession>A0A940YM07</accession>
<comment type="caution">
    <text evidence="1">The sequence shown here is derived from an EMBL/GenBank/DDBJ whole genome shotgun (WGS) entry which is preliminary data.</text>
</comment>
<reference evidence="1" key="1">
    <citation type="submission" date="2021-04" db="EMBL/GenBank/DDBJ databases">
        <title>The genome sequence of Ideonella sp. 4Y11.</title>
        <authorList>
            <person name="Liu Y."/>
        </authorList>
    </citation>
    <scope>NUCLEOTIDE SEQUENCE</scope>
    <source>
        <strain evidence="1">4Y11</strain>
    </source>
</reference>
<evidence type="ECO:0000313" key="2">
    <source>
        <dbReference type="Proteomes" id="UP000678374"/>
    </source>
</evidence>